<dbReference type="EMBL" id="CAJVPT010000107">
    <property type="protein sequence ID" value="CAG8438929.1"/>
    <property type="molecule type" value="Genomic_DNA"/>
</dbReference>
<protein>
    <submittedName>
        <fullName evidence="1">11297_t:CDS:1</fullName>
    </submittedName>
</protein>
<feature type="non-terminal residue" evidence="1">
    <location>
        <position position="1"/>
    </location>
</feature>
<evidence type="ECO:0000313" key="2">
    <source>
        <dbReference type="Proteomes" id="UP000789525"/>
    </source>
</evidence>
<name>A0ACA9JVT5_9GLOM</name>
<gene>
    <name evidence="1" type="ORF">ACOLOM_LOCUS103</name>
</gene>
<accession>A0ACA9JVT5</accession>
<dbReference type="Proteomes" id="UP000789525">
    <property type="component" value="Unassembled WGS sequence"/>
</dbReference>
<organism evidence="1 2">
    <name type="scientific">Acaulospora colombiana</name>
    <dbReference type="NCBI Taxonomy" id="27376"/>
    <lineage>
        <taxon>Eukaryota</taxon>
        <taxon>Fungi</taxon>
        <taxon>Fungi incertae sedis</taxon>
        <taxon>Mucoromycota</taxon>
        <taxon>Glomeromycotina</taxon>
        <taxon>Glomeromycetes</taxon>
        <taxon>Diversisporales</taxon>
        <taxon>Acaulosporaceae</taxon>
        <taxon>Acaulospora</taxon>
    </lineage>
</organism>
<keyword evidence="2" id="KW-1185">Reference proteome</keyword>
<proteinExistence type="predicted"/>
<comment type="caution">
    <text evidence="1">The sequence shown here is derived from an EMBL/GenBank/DDBJ whole genome shotgun (WGS) entry which is preliminary data.</text>
</comment>
<reference evidence="1" key="1">
    <citation type="submission" date="2021-06" db="EMBL/GenBank/DDBJ databases">
        <authorList>
            <person name="Kallberg Y."/>
            <person name="Tangrot J."/>
            <person name="Rosling A."/>
        </authorList>
    </citation>
    <scope>NUCLEOTIDE SEQUENCE</scope>
    <source>
        <strain evidence="1">CL356</strain>
    </source>
</reference>
<evidence type="ECO:0000313" key="1">
    <source>
        <dbReference type="EMBL" id="CAG8438929.1"/>
    </source>
</evidence>
<feature type="non-terminal residue" evidence="1">
    <location>
        <position position="104"/>
    </location>
</feature>
<sequence>QPTRTRKMASKPGNSKVPSRQTDRTLRYERRTVKEATPLRTQPYAKKPNTQTKRPQTPTTRTETKQLRTQTLPDQEDPPTHQTREYTQTEAQQNTLPKQSWDEQ</sequence>